<keyword evidence="5" id="KW-1185">Reference proteome</keyword>
<comment type="caution">
    <text evidence="4">The sequence shown here is derived from an EMBL/GenBank/DDBJ whole genome shotgun (WGS) entry which is preliminary data.</text>
</comment>
<dbReference type="PANTHER" id="PTHR22814:SF110">
    <property type="entry name" value="HEAVY METAL-ASSOCIATED ISOPRENYLATED PLANT PROTEIN 21"/>
    <property type="match status" value="1"/>
</dbReference>
<evidence type="ECO:0000313" key="5">
    <source>
        <dbReference type="Proteomes" id="UP000325081"/>
    </source>
</evidence>
<protein>
    <submittedName>
        <fullName evidence="4">Heavy metal transport/detoxification superfamily protein</fullName>
    </submittedName>
</protein>
<dbReference type="GO" id="GO:0016020">
    <property type="term" value="C:membrane"/>
    <property type="evidence" value="ECO:0007669"/>
    <property type="project" value="UniProtKB-SubCell"/>
</dbReference>
<evidence type="ECO:0000313" key="4">
    <source>
        <dbReference type="EMBL" id="GER50658.1"/>
    </source>
</evidence>
<evidence type="ECO:0000259" key="3">
    <source>
        <dbReference type="PROSITE" id="PS50846"/>
    </source>
</evidence>
<dbReference type="InterPro" id="IPR006121">
    <property type="entry name" value="HMA_dom"/>
</dbReference>
<name>A0A5A7QZX2_STRAF</name>
<reference evidence="5" key="1">
    <citation type="journal article" date="2019" name="Curr. Biol.">
        <title>Genome Sequence of Striga asiatica Provides Insight into the Evolution of Plant Parasitism.</title>
        <authorList>
            <person name="Yoshida S."/>
            <person name="Kim S."/>
            <person name="Wafula E.K."/>
            <person name="Tanskanen J."/>
            <person name="Kim Y.M."/>
            <person name="Honaas L."/>
            <person name="Yang Z."/>
            <person name="Spallek T."/>
            <person name="Conn C.E."/>
            <person name="Ichihashi Y."/>
            <person name="Cheong K."/>
            <person name="Cui S."/>
            <person name="Der J.P."/>
            <person name="Gundlach H."/>
            <person name="Jiao Y."/>
            <person name="Hori C."/>
            <person name="Ishida J.K."/>
            <person name="Kasahara H."/>
            <person name="Kiba T."/>
            <person name="Kim M.S."/>
            <person name="Koo N."/>
            <person name="Laohavisit A."/>
            <person name="Lee Y.H."/>
            <person name="Lumba S."/>
            <person name="McCourt P."/>
            <person name="Mortimer J.C."/>
            <person name="Mutuku J.M."/>
            <person name="Nomura T."/>
            <person name="Sasaki-Sekimoto Y."/>
            <person name="Seto Y."/>
            <person name="Wang Y."/>
            <person name="Wakatake T."/>
            <person name="Sakakibara H."/>
            <person name="Demura T."/>
            <person name="Yamaguchi S."/>
            <person name="Yoneyama K."/>
            <person name="Manabe R.I."/>
            <person name="Nelson D.C."/>
            <person name="Schulman A.H."/>
            <person name="Timko M.P."/>
            <person name="dePamphilis C.W."/>
            <person name="Choi D."/>
            <person name="Shirasu K."/>
        </authorList>
    </citation>
    <scope>NUCLEOTIDE SEQUENCE [LARGE SCALE GENOMIC DNA]</scope>
    <source>
        <strain evidence="5">cv. UVA1</strain>
    </source>
</reference>
<dbReference type="GO" id="GO:0009626">
    <property type="term" value="P:plant-type hypersensitive response"/>
    <property type="evidence" value="ECO:0007669"/>
    <property type="project" value="UniProtKB-KW"/>
</dbReference>
<dbReference type="PROSITE" id="PS50846">
    <property type="entry name" value="HMA_2"/>
    <property type="match status" value="1"/>
</dbReference>
<sequence>VRSVDVNRKQHRLTVSGFVEAKKVLKRVKRTGKRAELWPYIPYNLVQHPYVAQAYDKRAPSGFVRNVTQAVLMPNSDEERMTYLFSDDNTNACSIMCNKTKDVSSPYAVLMPNSDEERMTYLFSDDNTNACSIM</sequence>
<dbReference type="GO" id="GO:0046872">
    <property type="term" value="F:metal ion binding"/>
    <property type="evidence" value="ECO:0007669"/>
    <property type="project" value="UniProtKB-KW"/>
</dbReference>
<comment type="subcellular location">
    <subcellularLocation>
        <location evidence="1">Membrane</location>
        <topology evidence="1">Peripheral membrane protein</topology>
    </subcellularLocation>
</comment>
<dbReference type="EMBL" id="BKCP01009403">
    <property type="protein sequence ID" value="GER50658.1"/>
    <property type="molecule type" value="Genomic_DNA"/>
</dbReference>
<dbReference type="Proteomes" id="UP000325081">
    <property type="component" value="Unassembled WGS sequence"/>
</dbReference>
<dbReference type="PANTHER" id="PTHR22814">
    <property type="entry name" value="COPPER TRANSPORT PROTEIN ATOX1-RELATED"/>
    <property type="match status" value="1"/>
</dbReference>
<dbReference type="OrthoDB" id="689350at2759"/>
<keyword evidence="2" id="KW-0479">Metal-binding</keyword>
<dbReference type="InterPro" id="IPR036163">
    <property type="entry name" value="HMA_dom_sf"/>
</dbReference>
<evidence type="ECO:0000256" key="2">
    <source>
        <dbReference type="ARBA" id="ARBA00022723"/>
    </source>
</evidence>
<gene>
    <name evidence="4" type="ORF">STAS_27985</name>
</gene>
<evidence type="ECO:0000256" key="1">
    <source>
        <dbReference type="ARBA" id="ARBA00004170"/>
    </source>
</evidence>
<feature type="domain" description="HMA" evidence="3">
    <location>
        <begin position="1"/>
        <end position="36"/>
    </location>
</feature>
<dbReference type="SUPFAM" id="SSF55008">
    <property type="entry name" value="HMA, heavy metal-associated domain"/>
    <property type="match status" value="1"/>
</dbReference>
<dbReference type="AlphaFoldDB" id="A0A5A7QZX2"/>
<dbReference type="CDD" id="cd00371">
    <property type="entry name" value="HMA"/>
    <property type="match status" value="1"/>
</dbReference>
<accession>A0A5A7QZX2</accession>
<proteinExistence type="predicted"/>
<feature type="non-terminal residue" evidence="4">
    <location>
        <position position="1"/>
    </location>
</feature>
<organism evidence="4 5">
    <name type="scientific">Striga asiatica</name>
    <name type="common">Asiatic witchweed</name>
    <name type="synonym">Buchnera asiatica</name>
    <dbReference type="NCBI Taxonomy" id="4170"/>
    <lineage>
        <taxon>Eukaryota</taxon>
        <taxon>Viridiplantae</taxon>
        <taxon>Streptophyta</taxon>
        <taxon>Embryophyta</taxon>
        <taxon>Tracheophyta</taxon>
        <taxon>Spermatophyta</taxon>
        <taxon>Magnoliopsida</taxon>
        <taxon>eudicotyledons</taxon>
        <taxon>Gunneridae</taxon>
        <taxon>Pentapetalae</taxon>
        <taxon>asterids</taxon>
        <taxon>lamiids</taxon>
        <taxon>Lamiales</taxon>
        <taxon>Orobanchaceae</taxon>
        <taxon>Buchnereae</taxon>
        <taxon>Striga</taxon>
    </lineage>
</organism>